<evidence type="ECO:0000313" key="8">
    <source>
        <dbReference type="EMBL" id="NYI05078.1"/>
    </source>
</evidence>
<dbReference type="GO" id="GO:0005886">
    <property type="term" value="C:plasma membrane"/>
    <property type="evidence" value="ECO:0007669"/>
    <property type="project" value="UniProtKB-SubCell"/>
</dbReference>
<comment type="subcellular location">
    <subcellularLocation>
        <location evidence="1">Cell membrane</location>
        <topology evidence="1">Multi-pass membrane protein</topology>
    </subcellularLocation>
</comment>
<name>A0A853A3L8_9ACTN</name>
<evidence type="ECO:0000256" key="2">
    <source>
        <dbReference type="ARBA" id="ARBA00006679"/>
    </source>
</evidence>
<dbReference type="Pfam" id="PF07681">
    <property type="entry name" value="DoxX"/>
    <property type="match status" value="1"/>
</dbReference>
<reference evidence="8 9" key="1">
    <citation type="submission" date="2020-07" db="EMBL/GenBank/DDBJ databases">
        <title>Sequencing the genomes of 1000 actinobacteria strains.</title>
        <authorList>
            <person name="Klenk H.-P."/>
        </authorList>
    </citation>
    <scope>NUCLEOTIDE SEQUENCE [LARGE SCALE GENOMIC DNA]</scope>
    <source>
        <strain evidence="8 9">DSM 42178</strain>
    </source>
</reference>
<comment type="similarity">
    <text evidence="2">Belongs to the DoxX family.</text>
</comment>
<evidence type="ECO:0000256" key="5">
    <source>
        <dbReference type="ARBA" id="ARBA00022989"/>
    </source>
</evidence>
<dbReference type="RefSeq" id="WP_179813885.1">
    <property type="nucleotide sequence ID" value="NZ_JACBZD010000001.1"/>
</dbReference>
<dbReference type="InterPro" id="IPR051907">
    <property type="entry name" value="DoxX-like_oxidoreductase"/>
</dbReference>
<evidence type="ECO:0000256" key="4">
    <source>
        <dbReference type="ARBA" id="ARBA00022692"/>
    </source>
</evidence>
<organism evidence="8 9">
    <name type="scientific">Allostreptomyces psammosilenae</name>
    <dbReference type="NCBI Taxonomy" id="1892865"/>
    <lineage>
        <taxon>Bacteria</taxon>
        <taxon>Bacillati</taxon>
        <taxon>Actinomycetota</taxon>
        <taxon>Actinomycetes</taxon>
        <taxon>Kitasatosporales</taxon>
        <taxon>Streptomycetaceae</taxon>
        <taxon>Allostreptomyces</taxon>
    </lineage>
</organism>
<keyword evidence="3" id="KW-1003">Cell membrane</keyword>
<dbReference type="AlphaFoldDB" id="A0A853A3L8"/>
<feature type="transmembrane region" description="Helical" evidence="7">
    <location>
        <begin position="112"/>
        <end position="136"/>
    </location>
</feature>
<comment type="caution">
    <text evidence="8">The sequence shown here is derived from an EMBL/GenBank/DDBJ whole genome shotgun (WGS) entry which is preliminary data.</text>
</comment>
<evidence type="ECO:0000256" key="7">
    <source>
        <dbReference type="SAM" id="Phobius"/>
    </source>
</evidence>
<protein>
    <submittedName>
        <fullName evidence="8">Putative oxidoreductase</fullName>
    </submittedName>
</protein>
<feature type="transmembrane region" description="Helical" evidence="7">
    <location>
        <begin position="55"/>
        <end position="77"/>
    </location>
</feature>
<feature type="transmembrane region" description="Helical" evidence="7">
    <location>
        <begin position="84"/>
        <end position="100"/>
    </location>
</feature>
<gene>
    <name evidence="8" type="ORF">FHU37_002021</name>
</gene>
<keyword evidence="4 7" id="KW-0812">Transmembrane</keyword>
<accession>A0A853A3L8</accession>
<dbReference type="Proteomes" id="UP000567795">
    <property type="component" value="Unassembled WGS sequence"/>
</dbReference>
<evidence type="ECO:0000313" key="9">
    <source>
        <dbReference type="Proteomes" id="UP000567795"/>
    </source>
</evidence>
<evidence type="ECO:0000256" key="3">
    <source>
        <dbReference type="ARBA" id="ARBA00022475"/>
    </source>
</evidence>
<keyword evidence="9" id="KW-1185">Reference proteome</keyword>
<feature type="transmembrane region" description="Helical" evidence="7">
    <location>
        <begin position="17"/>
        <end position="35"/>
    </location>
</feature>
<keyword evidence="6 7" id="KW-0472">Membrane</keyword>
<dbReference type="PANTHER" id="PTHR33452:SF1">
    <property type="entry name" value="INNER MEMBRANE PROTEIN YPHA-RELATED"/>
    <property type="match status" value="1"/>
</dbReference>
<proteinExistence type="inferred from homology"/>
<dbReference type="InterPro" id="IPR032808">
    <property type="entry name" value="DoxX"/>
</dbReference>
<evidence type="ECO:0000256" key="1">
    <source>
        <dbReference type="ARBA" id="ARBA00004651"/>
    </source>
</evidence>
<sequence>MTTTNTTAKTTTHLRDLALLAARVGLGVVLIAHGWQKFDEFGIEGTAASFDQMGVPLPTVSAWFAALVELVGGAALIIGLAVPLVGLLVVIDMIGAWWFVHRDGGIFVAEGGYELVLTIGVAALLLAAFGAGRWGLDRLLFGRRSRSDRRQTVPAH</sequence>
<dbReference type="EMBL" id="JACBZD010000001">
    <property type="protein sequence ID" value="NYI05078.1"/>
    <property type="molecule type" value="Genomic_DNA"/>
</dbReference>
<dbReference type="PANTHER" id="PTHR33452">
    <property type="entry name" value="OXIDOREDUCTASE CATD-RELATED"/>
    <property type="match status" value="1"/>
</dbReference>
<evidence type="ECO:0000256" key="6">
    <source>
        <dbReference type="ARBA" id="ARBA00023136"/>
    </source>
</evidence>
<keyword evidence="5 7" id="KW-1133">Transmembrane helix</keyword>